<dbReference type="Proteomes" id="UP000594260">
    <property type="component" value="Unplaced"/>
</dbReference>
<accession>A0A7M7KEV6</accession>
<reference evidence="2" key="1">
    <citation type="submission" date="2021-01" db="UniProtKB">
        <authorList>
            <consortium name="EnsemblMetazoa"/>
        </authorList>
    </citation>
    <scope>IDENTIFICATION</scope>
</reference>
<dbReference type="KEGG" id="vde:111249865"/>
<dbReference type="GeneID" id="111249865"/>
<feature type="region of interest" description="Disordered" evidence="1">
    <location>
        <begin position="1467"/>
        <end position="1546"/>
    </location>
</feature>
<feature type="compositionally biased region" description="Basic residues" evidence="1">
    <location>
        <begin position="457"/>
        <end position="471"/>
    </location>
</feature>
<feature type="compositionally biased region" description="Basic and acidic residues" evidence="1">
    <location>
        <begin position="1121"/>
        <end position="1137"/>
    </location>
</feature>
<feature type="compositionally biased region" description="Basic and acidic residues" evidence="1">
    <location>
        <begin position="978"/>
        <end position="992"/>
    </location>
</feature>
<feature type="compositionally biased region" description="Polar residues" evidence="1">
    <location>
        <begin position="728"/>
        <end position="741"/>
    </location>
</feature>
<feature type="compositionally biased region" description="Polar residues" evidence="1">
    <location>
        <begin position="999"/>
        <end position="1012"/>
    </location>
</feature>
<dbReference type="OrthoDB" id="4788989at2759"/>
<proteinExistence type="predicted"/>
<dbReference type="InterPro" id="IPR013083">
    <property type="entry name" value="Znf_RING/FYVE/PHD"/>
</dbReference>
<feature type="compositionally biased region" description="Polar residues" evidence="1">
    <location>
        <begin position="547"/>
        <end position="559"/>
    </location>
</feature>
<feature type="compositionally biased region" description="Polar residues" evidence="1">
    <location>
        <begin position="871"/>
        <end position="883"/>
    </location>
</feature>
<feature type="compositionally biased region" description="Basic residues" evidence="1">
    <location>
        <begin position="498"/>
        <end position="508"/>
    </location>
</feature>
<evidence type="ECO:0008006" key="4">
    <source>
        <dbReference type="Google" id="ProtNLM"/>
    </source>
</evidence>
<dbReference type="Gene3D" id="3.30.40.10">
    <property type="entry name" value="Zinc/RING finger domain, C3HC4 (zinc finger)"/>
    <property type="match status" value="1"/>
</dbReference>
<feature type="compositionally biased region" description="Polar residues" evidence="1">
    <location>
        <begin position="892"/>
        <end position="904"/>
    </location>
</feature>
<feature type="region of interest" description="Disordered" evidence="1">
    <location>
        <begin position="781"/>
        <end position="1137"/>
    </location>
</feature>
<feature type="compositionally biased region" description="Polar residues" evidence="1">
    <location>
        <begin position="485"/>
        <end position="497"/>
    </location>
</feature>
<organism evidence="2 3">
    <name type="scientific">Varroa destructor</name>
    <name type="common">Honeybee mite</name>
    <dbReference type="NCBI Taxonomy" id="109461"/>
    <lineage>
        <taxon>Eukaryota</taxon>
        <taxon>Metazoa</taxon>
        <taxon>Ecdysozoa</taxon>
        <taxon>Arthropoda</taxon>
        <taxon>Chelicerata</taxon>
        <taxon>Arachnida</taxon>
        <taxon>Acari</taxon>
        <taxon>Parasitiformes</taxon>
        <taxon>Mesostigmata</taxon>
        <taxon>Gamasina</taxon>
        <taxon>Dermanyssoidea</taxon>
        <taxon>Varroidae</taxon>
        <taxon>Varroa</taxon>
    </lineage>
</organism>
<feature type="compositionally biased region" description="Low complexity" evidence="1">
    <location>
        <begin position="1522"/>
        <end position="1531"/>
    </location>
</feature>
<feature type="compositionally biased region" description="Polar residues" evidence="1">
    <location>
        <begin position="958"/>
        <end position="970"/>
    </location>
</feature>
<dbReference type="InParanoid" id="A0A7M7KEV6"/>
<feature type="compositionally biased region" description="Basic residues" evidence="1">
    <location>
        <begin position="646"/>
        <end position="658"/>
    </location>
</feature>
<feature type="region of interest" description="Disordered" evidence="1">
    <location>
        <begin position="1271"/>
        <end position="1311"/>
    </location>
</feature>
<sequence>MTVRDNSNERSHMGVIQTERRMNGYLPDYDDADGEYKGGGPARVWFEDGREIQVVLVAGVNPRVFCAICECLPQRANLMRCGNILCDRCVGRYTFLMERPCPCGRGGTWDCGNPFRYRLEDRQLNELMVECPNLSEGCEVFVPLMDLDRHLEECTKGPVSVPATYDRQLFECVVSMVENVCLALNVGLERDMETTEEQIAAFIDAPLHKPPASIFQEPTMVLTEVCSVAPDNIDDINASGKVTQTAAEPQGTANIFRKGKILKKEKRVVKTPVSTSTVRKISKSSPQGHAPRLKELEVLYTDEGVLKLLESGVTGRTRGSRRIAEDGLGPLPPKTPIFTEQKTPAPSLQKTTIVVDSVPAASKGNIIESQLETKDLAPQVVIERISPSVSLSETTPRLAKRETDKRISRELQALLAAQEEAGDALIKPEHPTRRDKSETPVSSEDKNRSISPEARKSKLNARKSTGIRRINKSQPDADDSDEQDNQLALQKSNAKLSQQKRGRSRSRGRSNLLMKTSDGTNQNSNQSKTTESLDVPRIPDKVKVVQRMQNCSQTSSVQTLRKENEPDVEPKTNKPSKSSLMKNLCSTAIEPVDNEAVIPQQTEEPSKEKTKRKSAMIAAVQPKSNEGGTFVSPHSNENTDNEVVRRRTRSRFRARSKPKIPLEADSQIHLKSTAPTTRSRSRPRVAKMSVEQESSNNEDIVADSKTLQKGSIEVQKKEDSEELHSNADGVSSSLTNVTPRPTTDEVLPGGLDMPPTDKAQQHAELTGAVFKVPVKPSLETSVADANSQVKNQSQEEVKSQSVPALEPTASKVEENQFEPLMIPSLRRPSIENDINNGSSKSDSKDMFKSSGTVRDPRKDSQSVAKSDVKILQSSDNSKSQVACQSDVAGSVAATTSANSAISQKEVQEPRQRKDASSRPTTTRRNNTERPKANIFKIPKRYSTDVPQELGSPIAVIGGSSSDTLSWQVQGSLLRRRTQNKESAGDITDEPKRKRDKTARWNSPTSTDSSGSRASRKEDSSCWSSHGTRTDPVNLKKFVPQDSDGQYPAKISLHAKSDSREPTEPLSSNDKLCERKRSHSPRSKGTPHRSPSSGRYLRTQSRHRSRSRPRDDPRARSSSYYRGERHYGPRRNYDERTPLIRYAHNDGASGSRDYSDTQVAYSSDKQEHALMRDRKRFAYIEAVQRLGPNSVDNKICDLPAQMAHHQPDQSRPHDTLCREIPVEPLMVIKLPQRKPSERPVRSVVELPRPMFVPDGQEVKGVVERESIRDIPESRDKSAVERRISNRDPRFNRRGGHPAEAAVARPSAGSTSSLGPLTMSLDEMTNAIETALLQLGRHRGDNSLYEQFTRDYGNCRNQEEQRVIASRYWAVYAAGVHRYGQDTGGFSAGCHMVPGIQQDPAGIPYVSEQTGKLPQASNFVTQPYGAAGLHKNLLQPHYMGQHQRLPVDSNTPAQQMHSQYVQSQYIDPFPTGPNSYQPLAVQGRPGDTRAPLFIMDDDGSRFSDDEEKDCQSRRSLGRRRSRSRGSNSRWRGVGSAGFRPDVDRRSRY</sequence>
<protein>
    <recommendedName>
        <fullName evidence="4">RING-type domain-containing protein</fullName>
    </recommendedName>
</protein>
<feature type="compositionally biased region" description="Basic and acidic residues" evidence="1">
    <location>
        <begin position="1271"/>
        <end position="1289"/>
    </location>
</feature>
<feature type="region of interest" description="Disordered" evidence="1">
    <location>
        <begin position="593"/>
        <end position="767"/>
    </location>
</feature>
<evidence type="ECO:0000313" key="3">
    <source>
        <dbReference type="Proteomes" id="UP000594260"/>
    </source>
</evidence>
<evidence type="ECO:0000256" key="1">
    <source>
        <dbReference type="SAM" id="MobiDB-lite"/>
    </source>
</evidence>
<feature type="compositionally biased region" description="Basic residues" evidence="1">
    <location>
        <begin position="1073"/>
        <end position="1086"/>
    </location>
</feature>
<feature type="compositionally biased region" description="Basic and acidic residues" evidence="1">
    <location>
        <begin position="560"/>
        <end position="572"/>
    </location>
</feature>
<feature type="compositionally biased region" description="Basic and acidic residues" evidence="1">
    <location>
        <begin position="905"/>
        <end position="916"/>
    </location>
</feature>
<feature type="compositionally biased region" description="Polar residues" evidence="1">
    <location>
        <begin position="513"/>
        <end position="532"/>
    </location>
</feature>
<feature type="compositionally biased region" description="Basic and acidic residues" evidence="1">
    <location>
        <begin position="714"/>
        <end position="725"/>
    </location>
</feature>
<feature type="compositionally biased region" description="Polar residues" evidence="1">
    <location>
        <begin position="622"/>
        <end position="638"/>
    </location>
</feature>
<feature type="region of interest" description="Disordered" evidence="1">
    <location>
        <begin position="420"/>
        <end position="579"/>
    </location>
</feature>
<dbReference type="SUPFAM" id="SSF49599">
    <property type="entry name" value="TRAF domain-like"/>
    <property type="match status" value="1"/>
</dbReference>
<dbReference type="RefSeq" id="XP_022660034.1">
    <property type="nucleotide sequence ID" value="XM_022804299.1"/>
</dbReference>
<name>A0A7M7KEV6_VARDE</name>
<keyword evidence="3" id="KW-1185">Reference proteome</keyword>
<dbReference type="EnsemblMetazoa" id="XM_022804299">
    <property type="protein sequence ID" value="XP_022660034"/>
    <property type="gene ID" value="LOC111249865"/>
</dbReference>
<feature type="compositionally biased region" description="Basic and acidic residues" evidence="1">
    <location>
        <begin position="426"/>
        <end position="456"/>
    </location>
</feature>
<dbReference type="OMA" id="ARDMEEM"/>
<feature type="compositionally biased region" description="Polar residues" evidence="1">
    <location>
        <begin position="781"/>
        <end position="792"/>
    </location>
</feature>
<evidence type="ECO:0000313" key="2">
    <source>
        <dbReference type="EnsemblMetazoa" id="XP_022660034"/>
    </source>
</evidence>